<keyword evidence="1" id="KW-0812">Transmembrane</keyword>
<dbReference type="OrthoDB" id="7364532at2"/>
<protein>
    <recommendedName>
        <fullName evidence="4">DUF2474 domain-containing protein</fullName>
    </recommendedName>
</protein>
<feature type="transmembrane region" description="Helical" evidence="1">
    <location>
        <begin position="12"/>
        <end position="33"/>
    </location>
</feature>
<proteinExistence type="predicted"/>
<dbReference type="Proteomes" id="UP000001302">
    <property type="component" value="Chromosome"/>
</dbReference>
<keyword evidence="1" id="KW-1133">Transmembrane helix</keyword>
<sequence length="34" mass="3712">MPRPLSKALWFVALWAGGVAVVTIVGYSIRLLIL</sequence>
<reference evidence="2 3" key="2">
    <citation type="journal article" date="2011" name="J. Bacteriol.">
        <title>Complete genome sequence of strain HTCC2503T of Parvularcula bermudensis, the type species of the order "Parvularculales" in the class Alphaproteobacteria.</title>
        <authorList>
            <person name="Oh H.M."/>
            <person name="Kang I."/>
            <person name="Vergin K.L."/>
            <person name="Kang D."/>
            <person name="Rhee K.H."/>
            <person name="Giovannoni S.J."/>
            <person name="Cho J.C."/>
        </authorList>
    </citation>
    <scope>NUCLEOTIDE SEQUENCE [LARGE SCALE GENOMIC DNA]</scope>
    <source>
        <strain evidence="3">ATCC BAA-594 / HTCC2503 / KCTC 12087</strain>
    </source>
</reference>
<evidence type="ECO:0000313" key="3">
    <source>
        <dbReference type="Proteomes" id="UP000001302"/>
    </source>
</evidence>
<organism evidence="2 3">
    <name type="scientific">Parvularcula bermudensis (strain ATCC BAA-594 / HTCC2503 / KCTC 12087)</name>
    <dbReference type="NCBI Taxonomy" id="314260"/>
    <lineage>
        <taxon>Bacteria</taxon>
        <taxon>Pseudomonadati</taxon>
        <taxon>Pseudomonadota</taxon>
        <taxon>Alphaproteobacteria</taxon>
        <taxon>Parvularculales</taxon>
        <taxon>Parvularculaceae</taxon>
        <taxon>Parvularcula</taxon>
    </lineage>
</organism>
<accession>E0THD0</accession>
<keyword evidence="1" id="KW-0472">Membrane</keyword>
<dbReference type="AlphaFoldDB" id="E0THD0"/>
<evidence type="ECO:0000256" key="1">
    <source>
        <dbReference type="SAM" id="Phobius"/>
    </source>
</evidence>
<dbReference type="RefSeq" id="WP_013301696.1">
    <property type="nucleotide sequence ID" value="NC_014414.1"/>
</dbReference>
<dbReference type="EMBL" id="CP002156">
    <property type="protein sequence ID" value="ADM10722.1"/>
    <property type="molecule type" value="Genomic_DNA"/>
</dbReference>
<dbReference type="STRING" id="314260.PB2503_13424"/>
<evidence type="ECO:0000313" key="2">
    <source>
        <dbReference type="EMBL" id="ADM10722.1"/>
    </source>
</evidence>
<reference evidence="3" key="1">
    <citation type="submission" date="2010-08" db="EMBL/GenBank/DDBJ databases">
        <title>Genome sequence of Parvularcula bermudensis HTCC2503.</title>
        <authorList>
            <person name="Kang D.-M."/>
            <person name="Oh H.-M."/>
            <person name="Cho J.-C."/>
        </authorList>
    </citation>
    <scope>NUCLEOTIDE SEQUENCE [LARGE SCALE GENOMIC DNA]</scope>
    <source>
        <strain evidence="3">ATCC BAA-594 / HTCC2503 / KCTC 12087</strain>
    </source>
</reference>
<gene>
    <name evidence="2" type="ordered locus">PB2503_13424</name>
</gene>
<keyword evidence="3" id="KW-1185">Reference proteome</keyword>
<name>E0THD0_PARBH</name>
<dbReference type="HOGENOM" id="CLU_203653_5_1_5"/>
<dbReference type="KEGG" id="pbr:PB2503_13424"/>
<evidence type="ECO:0008006" key="4">
    <source>
        <dbReference type="Google" id="ProtNLM"/>
    </source>
</evidence>